<proteinExistence type="predicted"/>
<dbReference type="Proteomes" id="UP001328107">
    <property type="component" value="Unassembled WGS sequence"/>
</dbReference>
<reference evidence="2" key="1">
    <citation type="submission" date="2022-10" db="EMBL/GenBank/DDBJ databases">
        <title>Genome assembly of Pristionchus species.</title>
        <authorList>
            <person name="Yoshida K."/>
            <person name="Sommer R.J."/>
        </authorList>
    </citation>
    <scope>NUCLEOTIDE SEQUENCE [LARGE SCALE GENOMIC DNA]</scope>
    <source>
        <strain evidence="2">RS5460</strain>
    </source>
</reference>
<keyword evidence="2" id="KW-1185">Reference proteome</keyword>
<organism evidence="1 2">
    <name type="scientific">Pristionchus mayeri</name>
    <dbReference type="NCBI Taxonomy" id="1317129"/>
    <lineage>
        <taxon>Eukaryota</taxon>
        <taxon>Metazoa</taxon>
        <taxon>Ecdysozoa</taxon>
        <taxon>Nematoda</taxon>
        <taxon>Chromadorea</taxon>
        <taxon>Rhabditida</taxon>
        <taxon>Rhabditina</taxon>
        <taxon>Diplogasteromorpha</taxon>
        <taxon>Diplogasteroidea</taxon>
        <taxon>Neodiplogasteridae</taxon>
        <taxon>Pristionchus</taxon>
    </lineage>
</organism>
<dbReference type="AlphaFoldDB" id="A0AAN5CRK2"/>
<sequence>MFATNTFENRMDPRSELRMERRDGMVRGASPVEGLLLSGYVLFPGGKPSIDSALHARTTLFANYLQFDIQETAHLLLLQILFVVFLRDVHVLLLRVQLGRFSVRIVVGRVNCCMQFNFLSVSVEYVLLEGRWFAHLQLVDDGEGDVDVALQDVRQLYVVIVETEGTHQIETDFVPSDEEEE</sequence>
<accession>A0AAN5CRK2</accession>
<comment type="caution">
    <text evidence="1">The sequence shown here is derived from an EMBL/GenBank/DDBJ whole genome shotgun (WGS) entry which is preliminary data.</text>
</comment>
<name>A0AAN5CRK2_9BILA</name>
<evidence type="ECO:0000313" key="1">
    <source>
        <dbReference type="EMBL" id="GMR49443.1"/>
    </source>
</evidence>
<gene>
    <name evidence="1" type="ORF">PMAYCL1PPCAC_19638</name>
</gene>
<dbReference type="EMBL" id="BTRK01000004">
    <property type="protein sequence ID" value="GMR49443.1"/>
    <property type="molecule type" value="Genomic_DNA"/>
</dbReference>
<feature type="non-terminal residue" evidence="1">
    <location>
        <position position="181"/>
    </location>
</feature>
<evidence type="ECO:0000313" key="2">
    <source>
        <dbReference type="Proteomes" id="UP001328107"/>
    </source>
</evidence>
<protein>
    <submittedName>
        <fullName evidence="1">Uncharacterized protein</fullName>
    </submittedName>
</protein>